<dbReference type="InterPro" id="IPR029269">
    <property type="entry name" value="Zf-tcix"/>
</dbReference>
<dbReference type="PANTHER" id="PTHR13518">
    <property type="entry name" value="PUTATIVE TREBLE-CLEF ZINC-FINGER C2ORF42 FAMILY MEMBER"/>
    <property type="match status" value="1"/>
</dbReference>
<dbReference type="Pfam" id="PF14952">
    <property type="entry name" value="zf-tcix"/>
    <property type="match status" value="1"/>
</dbReference>
<dbReference type="GO" id="GO:0005634">
    <property type="term" value="C:nucleus"/>
    <property type="evidence" value="ECO:0007669"/>
    <property type="project" value="TreeGrafter"/>
</dbReference>
<evidence type="ECO:0000259" key="1">
    <source>
        <dbReference type="Pfam" id="PF14952"/>
    </source>
</evidence>
<protein>
    <recommendedName>
        <fullName evidence="1">Putative treble-clef zinc-finger domain-containing protein</fullName>
    </recommendedName>
</protein>
<keyword evidence="3" id="KW-1185">Reference proteome</keyword>
<organism evidence="2 3">
    <name type="scientific">Drosophila rubida</name>
    <dbReference type="NCBI Taxonomy" id="30044"/>
    <lineage>
        <taxon>Eukaryota</taxon>
        <taxon>Metazoa</taxon>
        <taxon>Ecdysozoa</taxon>
        <taxon>Arthropoda</taxon>
        <taxon>Hexapoda</taxon>
        <taxon>Insecta</taxon>
        <taxon>Pterygota</taxon>
        <taxon>Neoptera</taxon>
        <taxon>Endopterygota</taxon>
        <taxon>Diptera</taxon>
        <taxon>Brachycera</taxon>
        <taxon>Muscomorpha</taxon>
        <taxon>Ephydroidea</taxon>
        <taxon>Drosophilidae</taxon>
        <taxon>Drosophila</taxon>
    </lineage>
</organism>
<feature type="domain" description="Putative treble-clef zinc-finger" evidence="1">
    <location>
        <begin position="2"/>
        <end position="35"/>
    </location>
</feature>
<dbReference type="Proteomes" id="UP001200034">
    <property type="component" value="Unassembled WGS sequence"/>
</dbReference>
<dbReference type="AlphaFoldDB" id="A0AAD4JTP8"/>
<reference evidence="2" key="1">
    <citation type="journal article" date="2021" name="Mol. Ecol. Resour.">
        <title>Phylogenomic analyses of the genus Drosophila reveals genomic signals of climate adaptation.</title>
        <authorList>
            <person name="Li F."/>
            <person name="Rane R.V."/>
            <person name="Luria V."/>
            <person name="Xiong Z."/>
            <person name="Chen J."/>
            <person name="Li Z."/>
            <person name="Catullo R.A."/>
            <person name="Griffin P.C."/>
            <person name="Schiffer M."/>
            <person name="Pearce S."/>
            <person name="Lee S.F."/>
            <person name="McElroy K."/>
            <person name="Stocker A."/>
            <person name="Shirriffs J."/>
            <person name="Cockerell F."/>
            <person name="Coppin C."/>
            <person name="Sgro C.M."/>
            <person name="Karger A."/>
            <person name="Cain J.W."/>
            <person name="Weber J.A."/>
            <person name="Santpere G."/>
            <person name="Kirschner M.W."/>
            <person name="Hoffmann A.A."/>
            <person name="Oakeshott J.G."/>
            <person name="Zhang G."/>
        </authorList>
    </citation>
    <scope>NUCLEOTIDE SEQUENCE</scope>
    <source>
        <strain evidence="2">BGI-SZ-2011g</strain>
    </source>
</reference>
<evidence type="ECO:0000313" key="3">
    <source>
        <dbReference type="Proteomes" id="UP001200034"/>
    </source>
</evidence>
<dbReference type="PANTHER" id="PTHR13518:SF1">
    <property type="entry name" value="C2ORF42 HOMOLOG"/>
    <property type="match status" value="1"/>
</dbReference>
<name>A0AAD4JTP8_9MUSC</name>
<gene>
    <name evidence="2" type="ORF">KR093_006375</name>
</gene>
<evidence type="ECO:0000313" key="2">
    <source>
        <dbReference type="EMBL" id="KAH8359385.1"/>
    </source>
</evidence>
<sequence length="640" mass="71502">MRGIRKCSSCGAINGSRALLCRNPVCPQNKNVLDGVQLICHRSGCAVYSLRSKEPRQQDAQQPRNFVCIEDVTLSLQPNAAVVSSKASCHVDVCKNADNNQCKHIKACRDCSEQMPKATVYSVSREVLWNLNISLEQKQQLWQQYKAAEEQDQLPAVQRLNASTFVVKCERSNTFPAALLHVSALANGLSTKKGTYACACRKLKIIVEPDNSLVMQDEICDHLLLVLAGILSSPQGKTVYGNFTKSLQSFWMPVKLETPLGEVTHDDLQLGLSINIGGDIEAPEDIYIFDDEYCETATGLMPLPVDLADVIYNVDSTPTQNSASNNAVVRYANDAQLLSNYDIYAEQQNQHLELTDCNIELMDQYQLTDQIDLCSEDIELPLVGEPFNILAPPPAPTNQLPAIELPTISVVKESAIKASEIVKEVKTRKQPPLPAKRTLIVNEPSTAAVEAVGVAVQPALAYEAWLDYLIELINDSVEPLVEQTALSTRLVQHSLHVHNETFSHFSKSFSAGIKRRPLHKVVVIASGKHKGRTKYEWHFSASHTVKRIFSSRNLSLQLQRSFERQPDGHFEPYVRQTPLQQPAKQRVVYTRLQLYMVQMLFESEQQPQSGLLLSWTPDVLPRSQFGLMQVEFVLETRAPT</sequence>
<dbReference type="EMBL" id="JAJJHW010003409">
    <property type="protein sequence ID" value="KAH8359385.1"/>
    <property type="molecule type" value="Genomic_DNA"/>
</dbReference>
<accession>A0AAD4JTP8</accession>
<dbReference type="InterPro" id="IPR026049">
    <property type="entry name" value="C2orf42"/>
</dbReference>
<comment type="caution">
    <text evidence="2">The sequence shown here is derived from an EMBL/GenBank/DDBJ whole genome shotgun (WGS) entry which is preliminary data.</text>
</comment>
<proteinExistence type="predicted"/>